<evidence type="ECO:0000313" key="3">
    <source>
        <dbReference type="EMBL" id="SIP74613.1"/>
    </source>
</evidence>
<dbReference type="EMBL" id="FTLG01000212">
    <property type="protein sequence ID" value="SIP74613.1"/>
    <property type="molecule type" value="Genomic_DNA"/>
</dbReference>
<protein>
    <submittedName>
        <fullName evidence="2">Deoxyribonuclease CdiA-o11</fullName>
    </submittedName>
</protein>
<dbReference type="InterPro" id="IPR033799">
    <property type="entry name" value="CdiA_EC869-like"/>
</dbReference>
<organism evidence="3 4">
    <name type="scientific">Xenorhabdus innexi</name>
    <dbReference type="NCBI Taxonomy" id="290109"/>
    <lineage>
        <taxon>Bacteria</taxon>
        <taxon>Pseudomonadati</taxon>
        <taxon>Pseudomonadota</taxon>
        <taxon>Gammaproteobacteria</taxon>
        <taxon>Enterobacterales</taxon>
        <taxon>Morganellaceae</taxon>
        <taxon>Xenorhabdus</taxon>
    </lineage>
</organism>
<dbReference type="Proteomes" id="UP000196435">
    <property type="component" value="Unassembled WGS sequence"/>
</dbReference>
<evidence type="ECO:0000313" key="2">
    <source>
        <dbReference type="EMBL" id="PHM30270.1"/>
    </source>
</evidence>
<gene>
    <name evidence="2" type="primary">cdiA4</name>
    <name evidence="2" type="ORF">Xinn_03378</name>
    <name evidence="3" type="ORF">XIS1_680059</name>
</gene>
<reference evidence="4" key="1">
    <citation type="submission" date="2016-12" db="EMBL/GenBank/DDBJ databases">
        <authorList>
            <person name="Gaudriault S."/>
        </authorList>
    </citation>
    <scope>NUCLEOTIDE SEQUENCE [LARGE SCALE GENOMIC DNA]</scope>
    <source>
        <strain evidence="4">HGB1681 (deposited as PTA-6826 in the American Type Culture Collection)</strain>
    </source>
</reference>
<dbReference type="EMBL" id="NIBU01000060">
    <property type="protein sequence ID" value="PHM30270.1"/>
    <property type="molecule type" value="Genomic_DNA"/>
</dbReference>
<accession>A0A1N6N0G6</accession>
<proteinExistence type="predicted"/>
<feature type="domain" description="CdiA toxin EC869-like" evidence="1">
    <location>
        <begin position="9"/>
        <end position="114"/>
    </location>
</feature>
<dbReference type="AlphaFoldDB" id="A0A1N6N0G6"/>
<dbReference type="GO" id="GO:0004530">
    <property type="term" value="F:deoxyribonuclease I activity"/>
    <property type="evidence" value="ECO:0007669"/>
    <property type="project" value="InterPro"/>
</dbReference>
<dbReference type="Pfam" id="PF21111">
    <property type="entry name" value="CDI_toxin_EC869_like"/>
    <property type="match status" value="1"/>
</dbReference>
<dbReference type="RefSeq" id="WP_244590230.1">
    <property type="nucleotide sequence ID" value="NZ_CAWNQC010000260.1"/>
</dbReference>
<sequence>MLVRHYQPARLPKNFKAFDYYDYATKTAISANSLDTQTIAKLANPNQIYSAMKGNIDAAVRFKEFALSGKELNSSMISHREIQLAVPANTTKTQWTEINRAIEYGKSQGVTVKATQVK</sequence>
<evidence type="ECO:0000259" key="1">
    <source>
        <dbReference type="Pfam" id="PF21111"/>
    </source>
</evidence>
<dbReference type="Gene3D" id="3.40.1350.110">
    <property type="match status" value="1"/>
</dbReference>
<evidence type="ECO:0000313" key="4">
    <source>
        <dbReference type="Proteomes" id="UP000196435"/>
    </source>
</evidence>
<reference evidence="2 5" key="3">
    <citation type="journal article" date="2017" name="Nat. Microbiol.">
        <title>Natural product diversity associated with the nematode symbionts Photorhabdus and Xenorhabdus.</title>
        <authorList>
            <person name="Tobias N.J."/>
            <person name="Wolff H."/>
            <person name="Djahanschiri B."/>
            <person name="Grundmann F."/>
            <person name="Kronenwerth M."/>
            <person name="Shi Y.M."/>
            <person name="Simonyi S."/>
            <person name="Grun P."/>
            <person name="Shapiro-Ilan D."/>
            <person name="Pidot S.J."/>
            <person name="Stinear T.P."/>
            <person name="Ebersberger I."/>
            <person name="Bode H.B."/>
        </authorList>
    </citation>
    <scope>NUCLEOTIDE SEQUENCE [LARGE SCALE GENOMIC DNA]</scope>
    <source>
        <strain evidence="2 5">DSM 16336</strain>
    </source>
</reference>
<keyword evidence="5" id="KW-1185">Reference proteome</keyword>
<dbReference type="CDD" id="cd13444">
    <property type="entry name" value="CDI_toxin_EC869_like"/>
    <property type="match status" value="1"/>
</dbReference>
<dbReference type="Proteomes" id="UP000224871">
    <property type="component" value="Unassembled WGS sequence"/>
</dbReference>
<reference evidence="3" key="2">
    <citation type="submission" date="2016-12" db="EMBL/GenBank/DDBJ databases">
        <authorList>
            <person name="Song W.-J."/>
            <person name="Kurnit D.M."/>
        </authorList>
    </citation>
    <scope>NUCLEOTIDE SEQUENCE [LARGE SCALE GENOMIC DNA]</scope>
    <source>
        <strain evidence="3">HGB1681</strain>
    </source>
</reference>
<name>A0A1N6N0G6_9GAMM</name>
<evidence type="ECO:0000313" key="5">
    <source>
        <dbReference type="Proteomes" id="UP000224871"/>
    </source>
</evidence>